<evidence type="ECO:0000256" key="2">
    <source>
        <dbReference type="ARBA" id="ARBA00009085"/>
    </source>
</evidence>
<proteinExistence type="inferred from homology"/>
<dbReference type="VEuPathDB" id="FungiDB:H257_14511"/>
<accession>A0A3R7A4C4</accession>
<evidence type="ECO:0000313" key="10">
    <source>
        <dbReference type="EMBL" id="RHY91581.1"/>
    </source>
</evidence>
<dbReference type="SUPFAM" id="SSF48371">
    <property type="entry name" value="ARM repeat"/>
    <property type="match status" value="1"/>
</dbReference>
<evidence type="ECO:0000256" key="7">
    <source>
        <dbReference type="ARBA" id="ARBA00022807"/>
    </source>
</evidence>
<dbReference type="InterPro" id="IPR050164">
    <property type="entry name" value="Peptidase_C19"/>
</dbReference>
<dbReference type="Gene3D" id="3.90.70.10">
    <property type="entry name" value="Cysteine proteinases"/>
    <property type="match status" value="1"/>
</dbReference>
<feature type="domain" description="USP" evidence="9">
    <location>
        <begin position="1461"/>
        <end position="1888"/>
    </location>
</feature>
<protein>
    <recommendedName>
        <fullName evidence="3">ubiquitinyl hydrolase 1</fullName>
        <ecNumber evidence="3">3.4.19.12</ecNumber>
    </recommendedName>
</protein>
<dbReference type="Pfam" id="PF00443">
    <property type="entry name" value="UCH"/>
    <property type="match status" value="1"/>
</dbReference>
<keyword evidence="5" id="KW-0833">Ubl conjugation pathway</keyword>
<reference evidence="10 11" key="1">
    <citation type="submission" date="2018-08" db="EMBL/GenBank/DDBJ databases">
        <title>Aphanomyces genome sequencing and annotation.</title>
        <authorList>
            <person name="Minardi D."/>
            <person name="Oidtmann B."/>
            <person name="Van Der Giezen M."/>
            <person name="Studholme D.J."/>
        </authorList>
    </citation>
    <scope>NUCLEOTIDE SEQUENCE [LARGE SCALE GENOMIC DNA]</scope>
    <source>
        <strain evidence="10 11">Sv</strain>
    </source>
</reference>
<sequence length="2636" mass="293329">MEPDTSTDSSSSISTATLPKSSSTTPSLNESDKRRRLLQDQPPSTHMEATGPPLNPQQSGLLRIVYEDLRKQATVGWHNAVNAFEIAHAHLHEAEVQEFLQLCFAQIVNIMLDQMTSKMAVTEKNCVIRTLTKGTVLCLAQLQNPHTSPPRRLAYFSHMALILNKQKHFYKEFRGSNHHMMGQYWNKSPAGCPEVRLQCLALFHEHHGFSMLTRTLDQHVGEADKAVAFIQTVSMDDLKLLLQGLYDLRVQVDSTLIRRLLQSLLQLVLVLPSAELKKEPTDSIGHMLHLIQRLLDQDKDLQDALLLVIGRFIESTSLPQRLFGFEQLGSVVQVARRSMPLPLSYRVAGAGSELVNGVYQLVPQTSSSAGTYIKQPTSSSSTTISKSRHAPPSTPPPPGGPHHHPMTLFCCTMKNGSKMWFLSEADQAQPGTDQDIDYYHHQSVGDDVVPPLSHWVPTGQGVAPSPLLIPHRPRPTAVVDSTRLDQRVLSFVWTHKLLDEIFGDRIHREIVVRSASLLRFLAEAGQLSDEHVQHVYASATGKEESLVAEIHTLLVTSVLVYLSDDQVVSFLSFLLAQPMHLLPDVALFMDKVAGTYRSILHRVEAGVTSKCLRLLWRLQNASDPQLHSAADVLELFHTALQSPAGEKERALFVNECIHMLRVSAQTTTTWSADQEAATTRSLELLKVLLESCSGNDDDDDDDLVDHVNATYNLVQLLFDELAAFVQRHTLESALRHRLDLIHYVHGKSNALEMTQAQVRSLWTVLSKQRVYRDLCWQFLTESSVFASDNVAPFNVAVCEYIFNDLLCNPHETDFSALSEAGFACFHMYFVGVNAHHHHLIRSTTTTTSPVTSTNAIRRIVSFESLIGLDALWQVAIYGLPAVSKAAIVELLNVYVQVTDSIPATQHFLQHVFDVLQRASSSADVVQHCMHLLTGYMHQSPIGAGAIVHGKRSRGAPLSLQCTVQRLPTSVSAEKPPAFTLHVSANETLGRVRQLVEAQLGHPLTQTKLLVQGTPLVGDAKTWRELATTDPKQTSTEVTVVLFQTNVTKDLDGLDDSNINNQQHQQPLLHLGTLLSQSEAYFDVLFGLLDRYQGQNDTHAIVLDVVANVPTQTTLLDMVSQPLDRPDSLQRWLATSSYHKAVYVLEIIDGCLMPVQGAASQAYVTSFIQHGLDHVVHFLFETPRVDEQGMAVAMRLVKYCVLHSNHHHPPLSQQRTNHLSTAQMASLMTQLSALVWRSSLAPRVVIDALQIMQAISVYVPFEFPDPWPMPSTLLHPEEPIRVQWLATLQSQPHNVTKQLVAPALHTLQHALPVTSDRGTQLFALVAFLVPQFSPDQVEALESALVALFQPTMSTSVLLGSLAILHTLCAQPSLSSRARQQILDVLYDKSLFASGAKCLCASADTRKAAYGVVAQLAAASAANSTTDDLHAKLTSLINATSTSSTSSWGQEVNVVARGQGDHVGLKNQGCSCYMNSFLQQLFMYPPIRHGLLAATIPVDRFPEIPEAQLNLPHLVHTDPTSLIGRRIMNEANNGRSFEAVITGYDHATKMHLIKYDEGSTDVRLKLWGKEAMNRVTLLPPTLQGDEATVEVLRQVQRTFWYLQESEMRYFNPKALVEACKCLNLEFSVYQQNDASEFCDKLLDRLEIGLAKTPQGTACLQSHLGGKLISQKLPKGCGHRFEREEAFIRLELQIRGKESIDESLAAFVEGELMDGDNKVECELCGEKKAAIRRTCFGALPQLLVLHLKRFDLDYATFETVKLNNRCAFPLKLDMKPYTKRGLDEKAAEDVDDDIGGMDDDENDDEYMYELRGVLVHAGVAQGGHYYSFIKDQSVGKWFKYDDEDVSAFDPANIEAECFGGMQKRTSSWNGMTNTMEMEVFSNALMLFYEKVVRRPESPTTSTTTLSMVHTNPMAQQVWAANDLFLRHSYVFDTAFDEFMKQVVATHQDQLKWLQLGMQFVLSIVLRFREKKGFGRWVDLFHGAFATTPAFAAWFLEVPDLSVFFTECPDPMARPTVVGLLTRAAAAVVATSPSDDPAALVHLSARVADWCVPPLMDEYFTLIFHIASLSPVLREQFQRHQMVSRLIHVLLGTRSYARLVHAYGPLAGEAPLECQALFDAIGALLGLTRNTPEPLLAEQPHASSSTQPRDHIVLSARAQSALTSLFQEYCTDDHVMGVKELQKYFRVCGTTVATAKVTAKKIKTMLSKWPQLDLSAWLEYYTELGATSSKQVLSDLKAHGFRDNLQRPPSVHDLEPASSLLDNLPALCREAIVHEVFIEAALEEDAEAVADLLVRVSLGSPSTSSLVIKSVLTALFHAELGWKGLPIVDAAVQILTQLLTFEANNDNVALIELTMVQTSYSLLVAAAERKKVYAQYGTAPALFIYRYVTILMDLHKVPSVASWLQAHVGDWVWMYEWLRLESLKPSLGGRVTVLYRDPGKLETLLALGELLHVPFTPEEKSYAVSGAGCAAVNGVYHMVQHQRHDGCPVFRMTNHDIEYTLFRCEMPSKTHRWYISHAENRQTLGTVTDVDFYYCLCTIHEETPPEDGWKVWTKNPDATGPTPTVTLQACSVSADELDPPIMTVHAPPHSHGGSSFVVPEVDMDDDTVEYEDSEEEIRVSNERFQAVHLESPSEGSSGRL</sequence>
<keyword evidence="6" id="KW-0378">Hydrolase</keyword>
<organism evidence="10 11">
    <name type="scientific">Aphanomyces astaci</name>
    <name type="common">Crayfish plague agent</name>
    <dbReference type="NCBI Taxonomy" id="112090"/>
    <lineage>
        <taxon>Eukaryota</taxon>
        <taxon>Sar</taxon>
        <taxon>Stramenopiles</taxon>
        <taxon>Oomycota</taxon>
        <taxon>Saprolegniomycetes</taxon>
        <taxon>Saprolegniales</taxon>
        <taxon>Verrucalvaceae</taxon>
        <taxon>Aphanomyces</taxon>
    </lineage>
</organism>
<dbReference type="GO" id="GO:0004843">
    <property type="term" value="F:cysteine-type deubiquitinase activity"/>
    <property type="evidence" value="ECO:0007669"/>
    <property type="project" value="UniProtKB-EC"/>
</dbReference>
<dbReference type="PANTHER" id="PTHR24006:SF827">
    <property type="entry name" value="UBIQUITIN CARBOXYL-TERMINAL HYDROLASE 34"/>
    <property type="match status" value="1"/>
</dbReference>
<dbReference type="PROSITE" id="PS00973">
    <property type="entry name" value="USP_2"/>
    <property type="match status" value="1"/>
</dbReference>
<evidence type="ECO:0000256" key="6">
    <source>
        <dbReference type="ARBA" id="ARBA00022801"/>
    </source>
</evidence>
<feature type="region of interest" description="Disordered" evidence="8">
    <location>
        <begin position="369"/>
        <end position="405"/>
    </location>
</feature>
<dbReference type="GO" id="GO:0005634">
    <property type="term" value="C:nucleus"/>
    <property type="evidence" value="ECO:0007669"/>
    <property type="project" value="TreeGrafter"/>
</dbReference>
<evidence type="ECO:0000259" key="9">
    <source>
        <dbReference type="PROSITE" id="PS50235"/>
    </source>
</evidence>
<dbReference type="InterPro" id="IPR038765">
    <property type="entry name" value="Papain-like_cys_pep_sf"/>
</dbReference>
<feature type="compositionally biased region" description="Low complexity" evidence="8">
    <location>
        <begin position="1"/>
        <end position="28"/>
    </location>
</feature>
<dbReference type="EMBL" id="QUTG01003443">
    <property type="protein sequence ID" value="RHY91581.1"/>
    <property type="molecule type" value="Genomic_DNA"/>
</dbReference>
<dbReference type="PROSITE" id="PS50235">
    <property type="entry name" value="USP_3"/>
    <property type="match status" value="1"/>
</dbReference>
<dbReference type="GO" id="GO:0016579">
    <property type="term" value="P:protein deubiquitination"/>
    <property type="evidence" value="ECO:0007669"/>
    <property type="project" value="InterPro"/>
</dbReference>
<dbReference type="FunFam" id="3.90.70.10:FF:000022">
    <property type="entry name" value="Ubiquitin carboxyl-terminal hydrolase 24"/>
    <property type="match status" value="1"/>
</dbReference>
<dbReference type="GO" id="GO:0006508">
    <property type="term" value="P:proteolysis"/>
    <property type="evidence" value="ECO:0007669"/>
    <property type="project" value="UniProtKB-KW"/>
</dbReference>
<dbReference type="InterPro" id="IPR001394">
    <property type="entry name" value="Peptidase_C19_UCH"/>
</dbReference>
<evidence type="ECO:0000313" key="11">
    <source>
        <dbReference type="Proteomes" id="UP000285712"/>
    </source>
</evidence>
<feature type="region of interest" description="Disordered" evidence="8">
    <location>
        <begin position="1"/>
        <end position="57"/>
    </location>
</feature>
<evidence type="ECO:0000256" key="4">
    <source>
        <dbReference type="ARBA" id="ARBA00022670"/>
    </source>
</evidence>
<keyword evidence="4" id="KW-0645">Protease</keyword>
<evidence type="ECO:0000256" key="3">
    <source>
        <dbReference type="ARBA" id="ARBA00012759"/>
    </source>
</evidence>
<dbReference type="InterPro" id="IPR028889">
    <property type="entry name" value="USP"/>
</dbReference>
<dbReference type="InterPro" id="IPR016024">
    <property type="entry name" value="ARM-type_fold"/>
</dbReference>
<keyword evidence="7" id="KW-0788">Thiol protease</keyword>
<dbReference type="Proteomes" id="UP000285712">
    <property type="component" value="Unassembled WGS sequence"/>
</dbReference>
<dbReference type="InterPro" id="IPR018200">
    <property type="entry name" value="USP_CS"/>
</dbReference>
<dbReference type="GO" id="GO:0005829">
    <property type="term" value="C:cytosol"/>
    <property type="evidence" value="ECO:0007669"/>
    <property type="project" value="TreeGrafter"/>
</dbReference>
<dbReference type="PANTHER" id="PTHR24006">
    <property type="entry name" value="UBIQUITIN CARBOXYL-TERMINAL HYDROLASE"/>
    <property type="match status" value="1"/>
</dbReference>
<name>A0A3R7A4C4_APHAT</name>
<dbReference type="Pfam" id="PF25010">
    <property type="entry name" value="ARM_UBP24_USP9X-Y"/>
    <property type="match status" value="1"/>
</dbReference>
<comment type="caution">
    <text evidence="10">The sequence shown here is derived from an EMBL/GenBank/DDBJ whole genome shotgun (WGS) entry which is preliminary data.</text>
</comment>
<comment type="catalytic activity">
    <reaction evidence="1">
        <text>Thiol-dependent hydrolysis of ester, thioester, amide, peptide and isopeptide bonds formed by the C-terminal Gly of ubiquitin (a 76-residue protein attached to proteins as an intracellular targeting signal).</text>
        <dbReference type="EC" id="3.4.19.12"/>
    </reaction>
</comment>
<dbReference type="SUPFAM" id="SSF54001">
    <property type="entry name" value="Cysteine proteinases"/>
    <property type="match status" value="1"/>
</dbReference>
<gene>
    <name evidence="10" type="ORF">DYB35_003151</name>
</gene>
<evidence type="ECO:0000256" key="5">
    <source>
        <dbReference type="ARBA" id="ARBA00022786"/>
    </source>
</evidence>
<dbReference type="InterPro" id="IPR056850">
    <property type="entry name" value="ARM_UBP34_24_USP9X_Y"/>
</dbReference>
<evidence type="ECO:0000256" key="8">
    <source>
        <dbReference type="SAM" id="MobiDB-lite"/>
    </source>
</evidence>
<comment type="similarity">
    <text evidence="2">Belongs to the peptidase C19 family.</text>
</comment>
<evidence type="ECO:0000256" key="1">
    <source>
        <dbReference type="ARBA" id="ARBA00000707"/>
    </source>
</evidence>
<dbReference type="EC" id="3.4.19.12" evidence="3"/>
<feature type="region of interest" description="Disordered" evidence="8">
    <location>
        <begin position="2603"/>
        <end position="2636"/>
    </location>
</feature>